<dbReference type="Pfam" id="PF10604">
    <property type="entry name" value="Polyketide_cyc2"/>
    <property type="match status" value="1"/>
</dbReference>
<gene>
    <name evidence="1" type="ORF">GGR17_002447</name>
</gene>
<keyword evidence="2" id="KW-1185">Reference proteome</keyword>
<dbReference type="InterPro" id="IPR019587">
    <property type="entry name" value="Polyketide_cyclase/dehydratase"/>
</dbReference>
<comment type="caution">
    <text evidence="1">The sequence shown here is derived from an EMBL/GenBank/DDBJ whole genome shotgun (WGS) entry which is preliminary data.</text>
</comment>
<sequence>MKFSTREDIAAPVAEVFAAVSDFESFERAALRRGAEVSRTDRLGAPGPGMAWDCAFTFRGKGRRLSAELQQYDAPESMIVLWSSSGLVGTLALDLVQLSPRQTRMMLQLELKPRTIPARLFVQSLRLAKASLTKRFKRGVRRFARDLDGRLSDARHRV</sequence>
<dbReference type="AlphaFoldDB" id="A0A840CGK0"/>
<evidence type="ECO:0000313" key="2">
    <source>
        <dbReference type="Proteomes" id="UP000585681"/>
    </source>
</evidence>
<evidence type="ECO:0008006" key="3">
    <source>
        <dbReference type="Google" id="ProtNLM"/>
    </source>
</evidence>
<proteinExistence type="predicted"/>
<reference evidence="1" key="1">
    <citation type="submission" date="2020-08" db="EMBL/GenBank/DDBJ databases">
        <title>Genomic Encyclopedia of Type Strains, Phase IV (KMG-IV): sequencing the most valuable type-strain genomes for metagenomic binning, comparative biology and taxonomic classification.</title>
        <authorList>
            <person name="Goeker M."/>
        </authorList>
    </citation>
    <scope>NUCLEOTIDE SEQUENCE [LARGE SCALE GENOMIC DNA]</scope>
    <source>
        <strain evidence="1">DSM 105040</strain>
    </source>
</reference>
<organism evidence="1 2">
    <name type="scientific">Actibacterium naphthalenivorans</name>
    <dbReference type="NCBI Taxonomy" id="1614693"/>
    <lineage>
        <taxon>Bacteria</taxon>
        <taxon>Pseudomonadati</taxon>
        <taxon>Pseudomonadota</taxon>
        <taxon>Alphaproteobacteria</taxon>
        <taxon>Rhodobacterales</taxon>
        <taxon>Roseobacteraceae</taxon>
        <taxon>Actibacterium</taxon>
    </lineage>
</organism>
<dbReference type="Proteomes" id="UP000585681">
    <property type="component" value="Unassembled WGS sequence"/>
</dbReference>
<dbReference type="InterPro" id="IPR023393">
    <property type="entry name" value="START-like_dom_sf"/>
</dbReference>
<dbReference type="Gene3D" id="3.30.530.20">
    <property type="match status" value="1"/>
</dbReference>
<protein>
    <recommendedName>
        <fullName evidence="3">Polyketide cyclase / dehydrase and lipid transport</fullName>
    </recommendedName>
</protein>
<accession>A0A840CGK0</accession>
<dbReference type="RefSeq" id="WP_054539803.1">
    <property type="nucleotide sequence ID" value="NZ_JACIEQ010000003.1"/>
</dbReference>
<evidence type="ECO:0000313" key="1">
    <source>
        <dbReference type="EMBL" id="MBB4022628.1"/>
    </source>
</evidence>
<dbReference type="SUPFAM" id="SSF55961">
    <property type="entry name" value="Bet v1-like"/>
    <property type="match status" value="1"/>
</dbReference>
<name>A0A840CGK0_9RHOB</name>
<dbReference type="EMBL" id="JACIEQ010000003">
    <property type="protein sequence ID" value="MBB4022628.1"/>
    <property type="molecule type" value="Genomic_DNA"/>
</dbReference>